<evidence type="ECO:0000256" key="1">
    <source>
        <dbReference type="SAM" id="SignalP"/>
    </source>
</evidence>
<keyword evidence="1" id="KW-0732">Signal</keyword>
<evidence type="ECO:0000313" key="2">
    <source>
        <dbReference type="EMBL" id="AEF82244.1"/>
    </source>
</evidence>
<gene>
    <name evidence="2" type="ordered locus">TREAZ_2959</name>
</gene>
<reference evidence="2 3" key="2">
    <citation type="journal article" date="2011" name="ISME J.">
        <title>RNA-seq reveals cooperative metabolic interactions between two termite-gut spirochete species in co-culture.</title>
        <authorList>
            <person name="Rosenthal A.Z."/>
            <person name="Matson E.G."/>
            <person name="Eldar A."/>
            <person name="Leadbetter J.R."/>
        </authorList>
    </citation>
    <scope>NUCLEOTIDE SEQUENCE [LARGE SCALE GENOMIC DNA]</scope>
    <source>
        <strain evidence="3">ATCC BAA-888 / DSM 13862 / ZAS-9</strain>
    </source>
</reference>
<dbReference type="eggNOG" id="ENOG5031DW0">
    <property type="taxonomic scope" value="Bacteria"/>
</dbReference>
<protein>
    <recommendedName>
        <fullName evidence="4">Outer membrane protein beta-barrel domain-containing protein</fullName>
    </recommendedName>
</protein>
<dbReference type="KEGG" id="taz:TREAZ_2959"/>
<reference evidence="3" key="1">
    <citation type="submission" date="2009-12" db="EMBL/GenBank/DDBJ databases">
        <title>Complete sequence of Treponema azotonutricium strain ZAS-9.</title>
        <authorList>
            <person name="Tetu S.G."/>
            <person name="Matson E."/>
            <person name="Ren Q."/>
            <person name="Seshadri R."/>
            <person name="Elbourne L."/>
            <person name="Hassan K.A."/>
            <person name="Durkin A."/>
            <person name="Radune D."/>
            <person name="Mohamoud Y."/>
            <person name="Shay R."/>
            <person name="Jin S."/>
            <person name="Zhang X."/>
            <person name="Lucey K."/>
            <person name="Ballor N.R."/>
            <person name="Ottesen E."/>
            <person name="Rosenthal R."/>
            <person name="Allen A."/>
            <person name="Leadbetter J.R."/>
            <person name="Paulsen I.T."/>
        </authorList>
    </citation>
    <scope>NUCLEOTIDE SEQUENCE [LARGE SCALE GENOMIC DNA]</scope>
    <source>
        <strain evidence="3">ATCC BAA-888 / DSM 13862 / ZAS-9</strain>
    </source>
</reference>
<dbReference type="HOGENOM" id="CLU_1495556_0_0_12"/>
<organism evidence="2 3">
    <name type="scientific">Leadbettera azotonutricia (strain ATCC BAA-888 / DSM 13862 / ZAS-9)</name>
    <name type="common">Treponema azotonutricium</name>
    <dbReference type="NCBI Taxonomy" id="545695"/>
    <lineage>
        <taxon>Bacteria</taxon>
        <taxon>Pseudomonadati</taxon>
        <taxon>Spirochaetota</taxon>
        <taxon>Spirochaetia</taxon>
        <taxon>Spirochaetales</taxon>
        <taxon>Breznakiellaceae</taxon>
        <taxon>Leadbettera</taxon>
    </lineage>
</organism>
<dbReference type="RefSeq" id="WP_015712589.1">
    <property type="nucleotide sequence ID" value="NC_015577.1"/>
</dbReference>
<dbReference type="Proteomes" id="UP000009222">
    <property type="component" value="Chromosome"/>
</dbReference>
<evidence type="ECO:0008006" key="4">
    <source>
        <dbReference type="Google" id="ProtNLM"/>
    </source>
</evidence>
<dbReference type="InParanoid" id="F5YBR1"/>
<dbReference type="AlphaFoldDB" id="F5YBR1"/>
<dbReference type="EMBL" id="CP001841">
    <property type="protein sequence ID" value="AEF82244.1"/>
    <property type="molecule type" value="Genomic_DNA"/>
</dbReference>
<accession>F5YBR1</accession>
<proteinExistence type="predicted"/>
<keyword evidence="3" id="KW-1185">Reference proteome</keyword>
<feature type="signal peptide" evidence="1">
    <location>
        <begin position="1"/>
        <end position="24"/>
    </location>
</feature>
<dbReference type="OrthoDB" id="365014at2"/>
<evidence type="ECO:0000313" key="3">
    <source>
        <dbReference type="Proteomes" id="UP000009222"/>
    </source>
</evidence>
<sequence>MKNYKFIIMLSVLLAVMGVGTASAQNNWISGQIGLLGAGVGYERVLTPSISVGGEVYYNSLFFFWNSFAVEANAKFYPFKGVFYAKLGLGFGTITGTEDVDAGGYTYSWVYSTSGFLVDPGIGWKIDVGSPGGFFIEPKIGIPIVLGKKDYSTSGFTYAGNGEFKVGVNFVVAFGMGYAF</sequence>
<feature type="chain" id="PRO_5003331679" description="Outer membrane protein beta-barrel domain-containing protein" evidence="1">
    <location>
        <begin position="25"/>
        <end position="180"/>
    </location>
</feature>
<name>F5YBR1_LEAAZ</name>